<reference evidence="1 2" key="1">
    <citation type="submission" date="2014-04" db="EMBL/GenBank/DDBJ databases">
        <authorList>
            <consortium name="DOE Joint Genome Institute"/>
            <person name="Kuo A."/>
            <person name="Kohler A."/>
            <person name="Costa M.D."/>
            <person name="Nagy L.G."/>
            <person name="Floudas D."/>
            <person name="Copeland A."/>
            <person name="Barry K.W."/>
            <person name="Cichocki N."/>
            <person name="Veneault-Fourrey C."/>
            <person name="LaButti K."/>
            <person name="Lindquist E.A."/>
            <person name="Lipzen A."/>
            <person name="Lundell T."/>
            <person name="Morin E."/>
            <person name="Murat C."/>
            <person name="Sun H."/>
            <person name="Tunlid A."/>
            <person name="Henrissat B."/>
            <person name="Grigoriev I.V."/>
            <person name="Hibbett D.S."/>
            <person name="Martin F."/>
            <person name="Nordberg H.P."/>
            <person name="Cantor M.N."/>
            <person name="Hua S.X."/>
        </authorList>
    </citation>
    <scope>NUCLEOTIDE SEQUENCE [LARGE SCALE GENOMIC DNA]</scope>
    <source>
        <strain evidence="1 2">Marx 270</strain>
    </source>
</reference>
<sequence length="172" mass="19281">MNDLSHRRGLSLQENPTYSEIYQGPIPFPILSELVPCTAGSWHRSSPTPALLPGSRDSTSLRRVGRESHVFRILLVVLPLRRVPMARLKGTISSSKSPIRTSTGKLVLLVLMDTFVSVSEVHLESSVVFMLILPRTATLLREQTALELQFFQSNARPSVKYNVMHVLQTYVL</sequence>
<keyword evidence="2" id="KW-1185">Reference proteome</keyword>
<dbReference type="InParanoid" id="A0A0C3J5V9"/>
<organism evidence="1 2">
    <name type="scientific">Pisolithus tinctorius Marx 270</name>
    <dbReference type="NCBI Taxonomy" id="870435"/>
    <lineage>
        <taxon>Eukaryota</taxon>
        <taxon>Fungi</taxon>
        <taxon>Dikarya</taxon>
        <taxon>Basidiomycota</taxon>
        <taxon>Agaricomycotina</taxon>
        <taxon>Agaricomycetes</taxon>
        <taxon>Agaricomycetidae</taxon>
        <taxon>Boletales</taxon>
        <taxon>Sclerodermatineae</taxon>
        <taxon>Pisolithaceae</taxon>
        <taxon>Pisolithus</taxon>
    </lineage>
</organism>
<dbReference type="Proteomes" id="UP000054217">
    <property type="component" value="Unassembled WGS sequence"/>
</dbReference>
<evidence type="ECO:0000313" key="2">
    <source>
        <dbReference type="Proteomes" id="UP000054217"/>
    </source>
</evidence>
<name>A0A0C3J5V9_PISTI</name>
<evidence type="ECO:0000313" key="1">
    <source>
        <dbReference type="EMBL" id="KIN93106.1"/>
    </source>
</evidence>
<gene>
    <name evidence="1" type="ORF">M404DRAFT_555402</name>
</gene>
<dbReference type="HOGENOM" id="CLU_1555891_0_0_1"/>
<reference evidence="2" key="2">
    <citation type="submission" date="2015-01" db="EMBL/GenBank/DDBJ databases">
        <title>Evolutionary Origins and Diversification of the Mycorrhizal Mutualists.</title>
        <authorList>
            <consortium name="DOE Joint Genome Institute"/>
            <consortium name="Mycorrhizal Genomics Consortium"/>
            <person name="Kohler A."/>
            <person name="Kuo A."/>
            <person name="Nagy L.G."/>
            <person name="Floudas D."/>
            <person name="Copeland A."/>
            <person name="Barry K.W."/>
            <person name="Cichocki N."/>
            <person name="Veneault-Fourrey C."/>
            <person name="LaButti K."/>
            <person name="Lindquist E.A."/>
            <person name="Lipzen A."/>
            <person name="Lundell T."/>
            <person name="Morin E."/>
            <person name="Murat C."/>
            <person name="Riley R."/>
            <person name="Ohm R."/>
            <person name="Sun H."/>
            <person name="Tunlid A."/>
            <person name="Henrissat B."/>
            <person name="Grigoriev I.V."/>
            <person name="Hibbett D.S."/>
            <person name="Martin F."/>
        </authorList>
    </citation>
    <scope>NUCLEOTIDE SEQUENCE [LARGE SCALE GENOMIC DNA]</scope>
    <source>
        <strain evidence="2">Marx 270</strain>
    </source>
</reference>
<dbReference type="AlphaFoldDB" id="A0A0C3J5V9"/>
<dbReference type="EMBL" id="KN832224">
    <property type="protein sequence ID" value="KIN93106.1"/>
    <property type="molecule type" value="Genomic_DNA"/>
</dbReference>
<proteinExistence type="predicted"/>
<protein>
    <submittedName>
        <fullName evidence="1">Uncharacterized protein</fullName>
    </submittedName>
</protein>
<accession>A0A0C3J5V9</accession>